<dbReference type="SUPFAM" id="SSF53098">
    <property type="entry name" value="Ribonuclease H-like"/>
    <property type="match status" value="1"/>
</dbReference>
<evidence type="ECO:0000313" key="2">
    <source>
        <dbReference type="EMBL" id="KAJ8892577.1"/>
    </source>
</evidence>
<dbReference type="InterPro" id="IPR001584">
    <property type="entry name" value="Integrase_cat-core"/>
</dbReference>
<dbReference type="Proteomes" id="UP001159363">
    <property type="component" value="Chromosome 2"/>
</dbReference>
<proteinExistence type="predicted"/>
<reference evidence="2 3" key="1">
    <citation type="submission" date="2023-02" db="EMBL/GenBank/DDBJ databases">
        <title>LHISI_Scaffold_Assembly.</title>
        <authorList>
            <person name="Stuart O.P."/>
            <person name="Cleave R."/>
            <person name="Magrath M.J.L."/>
            <person name="Mikheyev A.S."/>
        </authorList>
    </citation>
    <scope>NUCLEOTIDE SEQUENCE [LARGE SCALE GENOMIC DNA]</scope>
    <source>
        <strain evidence="2">Daus_M_001</strain>
        <tissue evidence="2">Leg muscle</tissue>
    </source>
</reference>
<name>A0ABQ9I7F7_9NEOP</name>
<gene>
    <name evidence="2" type="ORF">PR048_005158</name>
</gene>
<comment type="caution">
    <text evidence="2">The sequence shown here is derived from an EMBL/GenBank/DDBJ whole genome shotgun (WGS) entry which is preliminary data.</text>
</comment>
<dbReference type="Gene3D" id="3.30.420.10">
    <property type="entry name" value="Ribonuclease H-like superfamily/Ribonuclease H"/>
    <property type="match status" value="1"/>
</dbReference>
<sequence>MQTLLFYYYSHADLIGMLSEPDGDYKFILNYEDHLKKVVVLQPLKTKTADEVADDILNEFRLLRTPNILISDNVLEFRNKNYYIVFFIFQLIESLVAKWNGIKIVHGKPRNSQSQGSVERAYQDFRDSLVAWIKDNNTSSWVSGLRIVQSSKNSDAVLELRELLMKLCSAFHRKMGCLIPAFHLMYLKTLTRKNNLSIISQI</sequence>
<feature type="domain" description="Integrase catalytic" evidence="1">
    <location>
        <begin position="1"/>
        <end position="175"/>
    </location>
</feature>
<keyword evidence="3" id="KW-1185">Reference proteome</keyword>
<organism evidence="2 3">
    <name type="scientific">Dryococelus australis</name>
    <dbReference type="NCBI Taxonomy" id="614101"/>
    <lineage>
        <taxon>Eukaryota</taxon>
        <taxon>Metazoa</taxon>
        <taxon>Ecdysozoa</taxon>
        <taxon>Arthropoda</taxon>
        <taxon>Hexapoda</taxon>
        <taxon>Insecta</taxon>
        <taxon>Pterygota</taxon>
        <taxon>Neoptera</taxon>
        <taxon>Polyneoptera</taxon>
        <taxon>Phasmatodea</taxon>
        <taxon>Verophasmatodea</taxon>
        <taxon>Anareolatae</taxon>
        <taxon>Phasmatidae</taxon>
        <taxon>Eurycanthinae</taxon>
        <taxon>Dryococelus</taxon>
    </lineage>
</organism>
<protein>
    <recommendedName>
        <fullName evidence="1">Integrase catalytic domain-containing protein</fullName>
    </recommendedName>
</protein>
<dbReference type="PROSITE" id="PS50994">
    <property type="entry name" value="INTEGRASE"/>
    <property type="match status" value="1"/>
</dbReference>
<accession>A0ABQ9I7F7</accession>
<evidence type="ECO:0000259" key="1">
    <source>
        <dbReference type="PROSITE" id="PS50994"/>
    </source>
</evidence>
<dbReference type="EMBL" id="JARBHB010000002">
    <property type="protein sequence ID" value="KAJ8892577.1"/>
    <property type="molecule type" value="Genomic_DNA"/>
</dbReference>
<dbReference type="InterPro" id="IPR036397">
    <property type="entry name" value="RNaseH_sf"/>
</dbReference>
<evidence type="ECO:0000313" key="3">
    <source>
        <dbReference type="Proteomes" id="UP001159363"/>
    </source>
</evidence>
<dbReference type="InterPro" id="IPR012337">
    <property type="entry name" value="RNaseH-like_sf"/>
</dbReference>